<keyword evidence="2" id="KW-1185">Reference proteome</keyword>
<dbReference type="InterPro" id="IPR014985">
    <property type="entry name" value="WbqC"/>
</dbReference>
<organism evidence="1 2">
    <name type="scientific">Streptoalloteichus hindustanus</name>
    <dbReference type="NCBI Taxonomy" id="2017"/>
    <lineage>
        <taxon>Bacteria</taxon>
        <taxon>Bacillati</taxon>
        <taxon>Actinomycetota</taxon>
        <taxon>Actinomycetes</taxon>
        <taxon>Pseudonocardiales</taxon>
        <taxon>Pseudonocardiaceae</taxon>
        <taxon>Streptoalloteichus</taxon>
    </lineage>
</organism>
<accession>A0A1M5D4Y6</accession>
<dbReference type="STRING" id="2017.SAMN05444320_104302"/>
<protein>
    <submittedName>
        <fullName evidence="1">WbqC-like protein family protein</fullName>
    </submittedName>
</protein>
<sequence>MRAGVAGPGGGRADSFGGRTGLGVGSVGTGGFDAALRDAVLRGVALREAGDGHTAVRAVRRRPRGRDRRGTAMTVVAPHQPAYLPWLGYLARAVEADVFLLLDHVQFCERGWQNRNRLLIGGRPRYLTVPVHRAGRFPQALNEVRVVDAEGWRRRHLRTLDAALGRGRHWEQVRDELVRPMLALESDLLVDITQVFFENCLRALGISCRVVRSSALELGGTRAAGMLVAAARQLGAARVVVGEGSRRYLGELPAVVDGVAIAVSRFRHPTYPQRESSRFVDALSCVDLLARVGVGEASRMLSESVSGEPSP</sequence>
<name>A0A1M5D4Y6_STRHI</name>
<reference evidence="1 2" key="1">
    <citation type="submission" date="2016-11" db="EMBL/GenBank/DDBJ databases">
        <authorList>
            <person name="Jaros S."/>
            <person name="Januszkiewicz K."/>
            <person name="Wedrychowicz H."/>
        </authorList>
    </citation>
    <scope>NUCLEOTIDE SEQUENCE [LARGE SCALE GENOMIC DNA]</scope>
    <source>
        <strain evidence="1 2">DSM 44523</strain>
    </source>
</reference>
<evidence type="ECO:0000313" key="1">
    <source>
        <dbReference type="EMBL" id="SHF62054.1"/>
    </source>
</evidence>
<dbReference type="Pfam" id="PF08889">
    <property type="entry name" value="WbqC"/>
    <property type="match status" value="1"/>
</dbReference>
<proteinExistence type="predicted"/>
<gene>
    <name evidence="1" type="ORF">SAMN05444320_104302</name>
</gene>
<dbReference type="EMBL" id="FQVN01000004">
    <property type="protein sequence ID" value="SHF62054.1"/>
    <property type="molecule type" value="Genomic_DNA"/>
</dbReference>
<evidence type="ECO:0000313" key="2">
    <source>
        <dbReference type="Proteomes" id="UP000184501"/>
    </source>
</evidence>
<dbReference type="AlphaFoldDB" id="A0A1M5D4Y6"/>
<dbReference type="Proteomes" id="UP000184501">
    <property type="component" value="Unassembled WGS sequence"/>
</dbReference>